<protein>
    <recommendedName>
        <fullName evidence="1">HPt domain-containing protein</fullName>
    </recommendedName>
</protein>
<dbReference type="Proteomes" id="UP000298003">
    <property type="component" value="Unassembled WGS sequence"/>
</dbReference>
<evidence type="ECO:0000313" key="2">
    <source>
        <dbReference type="EMBL" id="TFF17241.1"/>
    </source>
</evidence>
<dbReference type="InterPro" id="IPR036641">
    <property type="entry name" value="HPT_dom_sf"/>
</dbReference>
<evidence type="ECO:0000313" key="3">
    <source>
        <dbReference type="Proteomes" id="UP000298003"/>
    </source>
</evidence>
<dbReference type="Gene3D" id="1.20.120.160">
    <property type="entry name" value="HPT domain"/>
    <property type="match status" value="1"/>
</dbReference>
<keyword evidence="3" id="KW-1185">Reference proteome</keyword>
<dbReference type="InterPro" id="IPR008207">
    <property type="entry name" value="Sig_transdc_His_kin_Hpt_dom"/>
</dbReference>
<feature type="domain" description="HPt" evidence="1">
    <location>
        <begin position="29"/>
        <end position="114"/>
    </location>
</feature>
<dbReference type="Pfam" id="PF01627">
    <property type="entry name" value="Hpt"/>
    <property type="match status" value="1"/>
</dbReference>
<accession>A0A4Y8R6K1</accession>
<gene>
    <name evidence="2" type="ORF">E1O70_00050</name>
</gene>
<organism evidence="2 3">
    <name type="scientific">Cellulosimicrobium funkei</name>
    <dbReference type="NCBI Taxonomy" id="264251"/>
    <lineage>
        <taxon>Bacteria</taxon>
        <taxon>Bacillati</taxon>
        <taxon>Actinomycetota</taxon>
        <taxon>Actinomycetes</taxon>
        <taxon>Micrococcales</taxon>
        <taxon>Promicromonosporaceae</taxon>
        <taxon>Cellulosimicrobium</taxon>
    </lineage>
</organism>
<dbReference type="GO" id="GO:0000160">
    <property type="term" value="P:phosphorelay signal transduction system"/>
    <property type="evidence" value="ECO:0007669"/>
    <property type="project" value="InterPro"/>
</dbReference>
<reference evidence="2 3" key="1">
    <citation type="submission" date="2019-03" db="EMBL/GenBank/DDBJ databases">
        <title>Cellulosimicrobium funkei JCM14302 Assembly.</title>
        <authorList>
            <person name="Dou T."/>
        </authorList>
    </citation>
    <scope>NUCLEOTIDE SEQUENCE [LARGE SCALE GENOMIC DNA]</scope>
    <source>
        <strain evidence="2 3">JCM 14302</strain>
    </source>
</reference>
<comment type="caution">
    <text evidence="2">The sequence shown here is derived from an EMBL/GenBank/DDBJ whole genome shotgun (WGS) entry which is preliminary data.</text>
</comment>
<dbReference type="EMBL" id="SOZH01000001">
    <property type="protein sequence ID" value="TFF17241.1"/>
    <property type="molecule type" value="Genomic_DNA"/>
</dbReference>
<proteinExistence type="predicted"/>
<dbReference type="SUPFAM" id="SSF47226">
    <property type="entry name" value="Histidine-containing phosphotransfer domain, HPT domain"/>
    <property type="match status" value="1"/>
</dbReference>
<evidence type="ECO:0000259" key="1">
    <source>
        <dbReference type="Pfam" id="PF01627"/>
    </source>
</evidence>
<dbReference type="AlphaFoldDB" id="A0A4Y8R6K1"/>
<name>A0A4Y8R6K1_9MICO</name>
<sequence>MGAVTAGPDGRAEDRLDAALVVLRQRARARNAARVEEAARLLGPGADGAEEPSAEAVLEAAALCHAVAGSAGTFGDDDTTAAARALEAALRGGDLAAVPARLQRLRALTDGAREATNPES</sequence>